<name>A0ABN0HEJ5_9LEPT</name>
<keyword evidence="2" id="KW-1185">Reference proteome</keyword>
<comment type="caution">
    <text evidence="1">The sequence shown here is derived from an EMBL/GenBank/DDBJ whole genome shotgun (WGS) entry which is preliminary data.</text>
</comment>
<gene>
    <name evidence="1" type="ORF">LEP1GSC178_2278</name>
</gene>
<dbReference type="Proteomes" id="UP000018720">
    <property type="component" value="Unassembled WGS sequence"/>
</dbReference>
<proteinExistence type="predicted"/>
<evidence type="ECO:0000313" key="1">
    <source>
        <dbReference type="EMBL" id="EJZ43970.1"/>
    </source>
</evidence>
<evidence type="ECO:0000313" key="2">
    <source>
        <dbReference type="Proteomes" id="UP000018720"/>
    </source>
</evidence>
<organism evidence="1 2">
    <name type="scientific">Leptospira licerasiae str. MMD4847</name>
    <dbReference type="NCBI Taxonomy" id="1049971"/>
    <lineage>
        <taxon>Bacteria</taxon>
        <taxon>Pseudomonadati</taxon>
        <taxon>Spirochaetota</taxon>
        <taxon>Spirochaetia</taxon>
        <taxon>Leptospirales</taxon>
        <taxon>Leptospiraceae</taxon>
        <taxon>Leptospira</taxon>
    </lineage>
</organism>
<reference evidence="1 2" key="1">
    <citation type="submission" date="2012-08" db="EMBL/GenBank/DDBJ databases">
        <authorList>
            <person name="Harkins D.M."/>
            <person name="Durkin A.S."/>
            <person name="Selengut J.D."/>
            <person name="Sanka R."/>
            <person name="DePew J."/>
            <person name="Purushe J."/>
            <person name="Matthias M.A."/>
            <person name="Vinetz J.M."/>
            <person name="Sutton G.G."/>
            <person name="Nelson W.C."/>
            <person name="Fouts D.E."/>
        </authorList>
    </citation>
    <scope>NUCLEOTIDE SEQUENCE [LARGE SCALE GENOMIC DNA]</scope>
    <source>
        <strain evidence="1 2">MMD4847</strain>
    </source>
</reference>
<accession>A0ABN0HEJ5</accession>
<dbReference type="EMBL" id="AHOM02000001">
    <property type="protein sequence ID" value="EJZ43970.1"/>
    <property type="molecule type" value="Genomic_DNA"/>
</dbReference>
<sequence length="56" mass="6643">MIRKNSLSKIGKICRTSLNFRAYRIRPGLNRNSFRRIFVFGLFCTNVCKKEKSLLF</sequence>
<protein>
    <submittedName>
        <fullName evidence="1">Uncharacterized protein</fullName>
    </submittedName>
</protein>